<protein>
    <submittedName>
        <fullName evidence="2">Uncharacterized protein</fullName>
    </submittedName>
</protein>
<comment type="caution">
    <text evidence="2">The sequence shown here is derived from an EMBL/GenBank/DDBJ whole genome shotgun (WGS) entry which is preliminary data.</text>
</comment>
<feature type="region of interest" description="Disordered" evidence="1">
    <location>
        <begin position="55"/>
        <end position="87"/>
    </location>
</feature>
<reference evidence="2" key="2">
    <citation type="journal article" date="2023" name="Proc. Natl. Acad. Sci. U.S.A.">
        <title>A global phylogenomic analysis of the shiitake genus Lentinula.</title>
        <authorList>
            <person name="Sierra-Patev S."/>
            <person name="Min B."/>
            <person name="Naranjo-Ortiz M."/>
            <person name="Looney B."/>
            <person name="Konkel Z."/>
            <person name="Slot J.C."/>
            <person name="Sakamoto Y."/>
            <person name="Steenwyk J.L."/>
            <person name="Rokas A."/>
            <person name="Carro J."/>
            <person name="Camarero S."/>
            <person name="Ferreira P."/>
            <person name="Molpeceres G."/>
            <person name="Ruiz-Duenas F.J."/>
            <person name="Serrano A."/>
            <person name="Henrissat B."/>
            <person name="Drula E."/>
            <person name="Hughes K.W."/>
            <person name="Mata J.L."/>
            <person name="Ishikawa N.K."/>
            <person name="Vargas-Isla R."/>
            <person name="Ushijima S."/>
            <person name="Smith C.A."/>
            <person name="Donoghue J."/>
            <person name="Ahrendt S."/>
            <person name="Andreopoulos W."/>
            <person name="He G."/>
            <person name="LaButti K."/>
            <person name="Lipzen A."/>
            <person name="Ng V."/>
            <person name="Riley R."/>
            <person name="Sandor L."/>
            <person name="Barry K."/>
            <person name="Martinez A.T."/>
            <person name="Xiao Y."/>
            <person name="Gibbons J.G."/>
            <person name="Terashima K."/>
            <person name="Grigoriev I.V."/>
            <person name="Hibbett D."/>
        </authorList>
    </citation>
    <scope>NUCLEOTIDE SEQUENCE</scope>
    <source>
        <strain evidence="2">ET3784</strain>
    </source>
</reference>
<name>A0AA38MXK3_9AGAR</name>
<evidence type="ECO:0000313" key="2">
    <source>
        <dbReference type="EMBL" id="KAJ3725527.1"/>
    </source>
</evidence>
<evidence type="ECO:0000313" key="3">
    <source>
        <dbReference type="Proteomes" id="UP001176059"/>
    </source>
</evidence>
<gene>
    <name evidence="2" type="ORF">DFJ43DRAFT_1041502</name>
</gene>
<feature type="compositionally biased region" description="Low complexity" evidence="1">
    <location>
        <begin position="60"/>
        <end position="79"/>
    </location>
</feature>
<accession>A0AA38MXK3</accession>
<reference evidence="2" key="1">
    <citation type="submission" date="2022-08" db="EMBL/GenBank/DDBJ databases">
        <authorList>
            <consortium name="DOE Joint Genome Institute"/>
            <person name="Min B."/>
            <person name="Sierra-Patev S."/>
            <person name="Naranjo-Ortiz M."/>
            <person name="Looney B."/>
            <person name="Konkel Z."/>
            <person name="Slot J.C."/>
            <person name="Sakamoto Y."/>
            <person name="Steenwyk J.L."/>
            <person name="Rokas A."/>
            <person name="Carro J."/>
            <person name="Camarero S."/>
            <person name="Ferreira P."/>
            <person name="Molpeceres G."/>
            <person name="Ruiz-duenas F.J."/>
            <person name="Serrano A."/>
            <person name="Henrissat B."/>
            <person name="Drula E."/>
            <person name="Hughes K.W."/>
            <person name="Mata J.L."/>
            <person name="Ishikawa N.K."/>
            <person name="Vargas-Isla R."/>
            <person name="Ushijima S."/>
            <person name="Smith C.A."/>
            <person name="Ahrendt S."/>
            <person name="Andreopoulos W."/>
            <person name="He G."/>
            <person name="LaButti K."/>
            <person name="Lipzen A."/>
            <person name="Ng V."/>
            <person name="Riley R."/>
            <person name="Sandor L."/>
            <person name="Barry K."/>
            <person name="Martinez A.T."/>
            <person name="Xiao Y."/>
            <person name="Gibbons J.G."/>
            <person name="Terashima K."/>
            <person name="Hibbett D.S."/>
            <person name="Grigoriev I.V."/>
        </authorList>
    </citation>
    <scope>NUCLEOTIDE SEQUENCE</scope>
    <source>
        <strain evidence="2">ET3784</strain>
    </source>
</reference>
<dbReference type="EMBL" id="JANVFO010000046">
    <property type="protein sequence ID" value="KAJ3725527.1"/>
    <property type="molecule type" value="Genomic_DNA"/>
</dbReference>
<evidence type="ECO:0000256" key="1">
    <source>
        <dbReference type="SAM" id="MobiDB-lite"/>
    </source>
</evidence>
<proteinExistence type="predicted"/>
<organism evidence="2 3">
    <name type="scientific">Lentinula guzmanii</name>
    <dbReference type="NCBI Taxonomy" id="2804957"/>
    <lineage>
        <taxon>Eukaryota</taxon>
        <taxon>Fungi</taxon>
        <taxon>Dikarya</taxon>
        <taxon>Basidiomycota</taxon>
        <taxon>Agaricomycotina</taxon>
        <taxon>Agaricomycetes</taxon>
        <taxon>Agaricomycetidae</taxon>
        <taxon>Agaricales</taxon>
        <taxon>Marasmiineae</taxon>
        <taxon>Omphalotaceae</taxon>
        <taxon>Lentinula</taxon>
    </lineage>
</organism>
<dbReference type="AlphaFoldDB" id="A0AA38MXK3"/>
<sequence>MRETRVEANDHTRTVKRTYSLSDIVDLPPKQSGHLARKYSLGRVRGGAEKLAERWCFGDPSDPSSSSSSELDAAGGSSLQQSKEAHVPKMTESTDFAVAILSPTKLWYLVISAKRVAWQSPKREGPQPDWGIKAHKERDLAPPAEQQQGDTGKLINRYVLALLKSLTYANSRMWKTVSLSEHLVIRQENQSLSSRVPSTWSRDMGRRRTTARPLVPVNAGQLSLSHTIVHLPCFENQPIVFLIR</sequence>
<dbReference type="Proteomes" id="UP001176059">
    <property type="component" value="Unassembled WGS sequence"/>
</dbReference>
<keyword evidence="3" id="KW-1185">Reference proteome</keyword>